<proteinExistence type="predicted"/>
<dbReference type="PROSITE" id="PS00198">
    <property type="entry name" value="4FE4S_FER_1"/>
    <property type="match status" value="1"/>
</dbReference>
<reference evidence="6" key="1">
    <citation type="submission" date="2016-05" db="EMBL/GenBank/DDBJ databases">
        <title>Microbial consortia oxidize butane by reversing methanogenesis.</title>
        <authorList>
            <person name="Laso-Perez R."/>
            <person name="Richter M."/>
            <person name="Wegener G."/>
            <person name="Musat F."/>
        </authorList>
    </citation>
    <scope>NUCLEOTIDE SEQUENCE [LARGE SCALE GENOMIC DNA]</scope>
    <source>
        <strain evidence="6">BOX2</strain>
    </source>
</reference>
<dbReference type="GO" id="GO:0051539">
    <property type="term" value="F:4 iron, 4 sulfur cluster binding"/>
    <property type="evidence" value="ECO:0007669"/>
    <property type="project" value="UniProtKB-KW"/>
</dbReference>
<dbReference type="InterPro" id="IPR050572">
    <property type="entry name" value="Fe-S_Ferredoxin"/>
</dbReference>
<dbReference type="PANTHER" id="PTHR43687:SF1">
    <property type="entry name" value="FERREDOXIN III"/>
    <property type="match status" value="1"/>
</dbReference>
<feature type="domain" description="4Fe-4S ferredoxin-type" evidence="5">
    <location>
        <begin position="100"/>
        <end position="129"/>
    </location>
</feature>
<protein>
    <submittedName>
        <fullName evidence="6">Iron-sulfur binding protein</fullName>
    </submittedName>
</protein>
<dbReference type="SMART" id="SM00930">
    <property type="entry name" value="NIL"/>
    <property type="match status" value="1"/>
</dbReference>
<sequence length="131" mass="14610">MKVRLTYTPSIIQKPTIAEVILESKAKININRANIGPISGEMIIDIPEDKYNRVVQLFKDKGLKVSLLYQPIMRDDSRCIQCGVCTSVCPVETFRIEKDWSISLETDRCIQCGVCTSVCPTAALTLSEGEI</sequence>
<dbReference type="SUPFAM" id="SSF54862">
    <property type="entry name" value="4Fe-4S ferredoxins"/>
    <property type="match status" value="1"/>
</dbReference>
<dbReference type="Pfam" id="PF09383">
    <property type="entry name" value="NIL"/>
    <property type="match status" value="1"/>
</dbReference>
<organism evidence="6 7">
    <name type="scientific">Candidatus Syntropharchaeum caldarium</name>
    <dbReference type="NCBI Taxonomy" id="1838285"/>
    <lineage>
        <taxon>Archaea</taxon>
        <taxon>Methanobacteriati</taxon>
        <taxon>Methanobacteriota</taxon>
        <taxon>Stenosarchaea group</taxon>
        <taxon>Methanomicrobia</taxon>
        <taxon>Methanosarcinales</taxon>
        <taxon>ANME-2 cluster</taxon>
        <taxon>Candidatus Syntropharchaeum</taxon>
    </lineage>
</organism>
<dbReference type="EMBL" id="LYOS01000004">
    <property type="protein sequence ID" value="OFV67570.1"/>
    <property type="molecule type" value="Genomic_DNA"/>
</dbReference>
<dbReference type="STRING" id="1838285.SCAL_001488"/>
<accession>A0A1F2P8B6</accession>
<dbReference type="Gene3D" id="3.30.70.260">
    <property type="match status" value="1"/>
</dbReference>
<dbReference type="InterPro" id="IPR017896">
    <property type="entry name" value="4Fe4S_Fe-S-bd"/>
</dbReference>
<dbReference type="Proteomes" id="UP000186940">
    <property type="component" value="Unassembled WGS sequence"/>
</dbReference>
<dbReference type="GO" id="GO:0016491">
    <property type="term" value="F:oxidoreductase activity"/>
    <property type="evidence" value="ECO:0007669"/>
    <property type="project" value="UniProtKB-ARBA"/>
</dbReference>
<evidence type="ECO:0000313" key="7">
    <source>
        <dbReference type="Proteomes" id="UP000186940"/>
    </source>
</evidence>
<keyword evidence="7" id="KW-1185">Reference proteome</keyword>
<dbReference type="Gene3D" id="3.30.70.20">
    <property type="match status" value="1"/>
</dbReference>
<evidence type="ECO:0000256" key="4">
    <source>
        <dbReference type="ARBA" id="ARBA00023014"/>
    </source>
</evidence>
<dbReference type="Pfam" id="PF14697">
    <property type="entry name" value="Fer4_21"/>
    <property type="match status" value="1"/>
</dbReference>
<dbReference type="AlphaFoldDB" id="A0A1F2P8B6"/>
<dbReference type="GO" id="GO:0046872">
    <property type="term" value="F:metal ion binding"/>
    <property type="evidence" value="ECO:0007669"/>
    <property type="project" value="UniProtKB-KW"/>
</dbReference>
<evidence type="ECO:0000313" key="6">
    <source>
        <dbReference type="EMBL" id="OFV67570.1"/>
    </source>
</evidence>
<evidence type="ECO:0000256" key="1">
    <source>
        <dbReference type="ARBA" id="ARBA00022485"/>
    </source>
</evidence>
<evidence type="ECO:0000259" key="5">
    <source>
        <dbReference type="PROSITE" id="PS51379"/>
    </source>
</evidence>
<dbReference type="PANTHER" id="PTHR43687">
    <property type="entry name" value="ADENYLYLSULFATE REDUCTASE, BETA SUBUNIT"/>
    <property type="match status" value="1"/>
</dbReference>
<name>A0A1F2P8B6_9EURY</name>
<dbReference type="SUPFAM" id="SSF55021">
    <property type="entry name" value="ACT-like"/>
    <property type="match status" value="1"/>
</dbReference>
<gene>
    <name evidence="6" type="ORF">SCAL_001488</name>
</gene>
<evidence type="ECO:0000256" key="3">
    <source>
        <dbReference type="ARBA" id="ARBA00023004"/>
    </source>
</evidence>
<dbReference type="InterPro" id="IPR045865">
    <property type="entry name" value="ACT-like_dom_sf"/>
</dbReference>
<dbReference type="InterPro" id="IPR018449">
    <property type="entry name" value="NIL_domain"/>
</dbReference>
<dbReference type="PROSITE" id="PS51379">
    <property type="entry name" value="4FE4S_FER_2"/>
    <property type="match status" value="2"/>
</dbReference>
<keyword evidence="2" id="KW-0479">Metal-binding</keyword>
<keyword evidence="1" id="KW-0004">4Fe-4S</keyword>
<feature type="domain" description="4Fe-4S ferredoxin-type" evidence="5">
    <location>
        <begin position="70"/>
        <end position="99"/>
    </location>
</feature>
<comment type="caution">
    <text evidence="6">The sequence shown here is derived from an EMBL/GenBank/DDBJ whole genome shotgun (WGS) entry which is preliminary data.</text>
</comment>
<dbReference type="InterPro" id="IPR017900">
    <property type="entry name" value="4Fe4S_Fe_S_CS"/>
</dbReference>
<evidence type="ECO:0000256" key="2">
    <source>
        <dbReference type="ARBA" id="ARBA00022723"/>
    </source>
</evidence>
<keyword evidence="3" id="KW-0408">Iron</keyword>
<keyword evidence="4" id="KW-0411">Iron-sulfur</keyword>